<dbReference type="EMBL" id="CP072788">
    <property type="protein sequence ID" value="QTR06296.1"/>
    <property type="molecule type" value="Genomic_DNA"/>
</dbReference>
<name>A0A8T8I6A4_9PSEU</name>
<reference evidence="2" key="1">
    <citation type="submission" date="2021-04" db="EMBL/GenBank/DDBJ databases">
        <title>Saccharothrix algeriensis WGS.</title>
        <authorList>
            <person name="Stuskova K."/>
            <person name="Hakalova E."/>
            <person name="Tebbal A.B."/>
            <person name="Eichmeier A."/>
        </authorList>
    </citation>
    <scope>NUCLEOTIDE SEQUENCE</scope>
    <source>
        <strain evidence="2">NRRL B-24137</strain>
    </source>
</reference>
<dbReference type="InterPro" id="IPR032716">
    <property type="entry name" value="ACC_epsilon"/>
</dbReference>
<dbReference type="GO" id="GO:0004658">
    <property type="term" value="F:propionyl-CoA carboxylase activity"/>
    <property type="evidence" value="ECO:0007669"/>
    <property type="project" value="InterPro"/>
</dbReference>
<protein>
    <submittedName>
        <fullName evidence="2">Acyl-CoA carboxylase subunit epsilon</fullName>
    </submittedName>
</protein>
<dbReference type="GO" id="GO:0003989">
    <property type="term" value="F:acetyl-CoA carboxylase activity"/>
    <property type="evidence" value="ECO:0007669"/>
    <property type="project" value="InterPro"/>
</dbReference>
<evidence type="ECO:0000256" key="1">
    <source>
        <dbReference type="SAM" id="MobiDB-lite"/>
    </source>
</evidence>
<dbReference type="AlphaFoldDB" id="A0A8T8I6A4"/>
<feature type="region of interest" description="Disordered" evidence="1">
    <location>
        <begin position="33"/>
        <end position="52"/>
    </location>
</feature>
<accession>A0A8T8I6A4</accession>
<organism evidence="2 3">
    <name type="scientific">Saccharothrix algeriensis</name>
    <dbReference type="NCBI Taxonomy" id="173560"/>
    <lineage>
        <taxon>Bacteria</taxon>
        <taxon>Bacillati</taxon>
        <taxon>Actinomycetota</taxon>
        <taxon>Actinomycetes</taxon>
        <taxon>Pseudonocardiales</taxon>
        <taxon>Pseudonocardiaceae</taxon>
        <taxon>Saccharothrix</taxon>
    </lineage>
</organism>
<dbReference type="Pfam" id="PF13822">
    <property type="entry name" value="ACC_epsilon"/>
    <property type="match status" value="1"/>
</dbReference>
<feature type="non-terminal residue" evidence="2">
    <location>
        <position position="52"/>
    </location>
</feature>
<dbReference type="Proteomes" id="UP000671828">
    <property type="component" value="Chromosome"/>
</dbReference>
<gene>
    <name evidence="2" type="ORF">J7S33_19570</name>
</gene>
<sequence>MTAEPFLEVVRGAPDDVELAALTAVVAALAAAGAPAGQRPRRSAWADRARPC</sequence>
<evidence type="ECO:0000313" key="3">
    <source>
        <dbReference type="Proteomes" id="UP000671828"/>
    </source>
</evidence>
<evidence type="ECO:0000313" key="2">
    <source>
        <dbReference type="EMBL" id="QTR06296.1"/>
    </source>
</evidence>
<proteinExistence type="predicted"/>